<dbReference type="PANTHER" id="PTHR47485">
    <property type="entry name" value="THYLAKOID LUMENAL 17.4 KDA PROTEIN, CHLOROPLASTIC"/>
    <property type="match status" value="1"/>
</dbReference>
<reference evidence="2 3" key="1">
    <citation type="submission" date="2016-03" db="EMBL/GenBank/DDBJ databases">
        <title>Draft genome sequence of Paenibacillus glacialis DSM 22343.</title>
        <authorList>
            <person name="Shin S.-K."/>
            <person name="Yi H."/>
        </authorList>
    </citation>
    <scope>NUCLEOTIDE SEQUENCE [LARGE SCALE GENOMIC DNA]</scope>
    <source>
        <strain evidence="2 3">DSM 22343</strain>
    </source>
</reference>
<dbReference type="EMBL" id="LVJH01000024">
    <property type="protein sequence ID" value="OAB42112.1"/>
    <property type="molecule type" value="Genomic_DNA"/>
</dbReference>
<dbReference type="Pfam" id="PF00805">
    <property type="entry name" value="Pentapeptide"/>
    <property type="match status" value="1"/>
</dbReference>
<keyword evidence="1" id="KW-0677">Repeat</keyword>
<dbReference type="STRING" id="494026.PGLA_13665"/>
<accession>A0A168KJP8</accession>
<comment type="caution">
    <text evidence="2">The sequence shown here is derived from an EMBL/GenBank/DDBJ whole genome shotgun (WGS) entry which is preliminary data.</text>
</comment>
<keyword evidence="3" id="KW-1185">Reference proteome</keyword>
<dbReference type="RefSeq" id="WP_068533597.1">
    <property type="nucleotide sequence ID" value="NZ_LVJH01000024.1"/>
</dbReference>
<gene>
    <name evidence="2" type="ORF">PGLA_13665</name>
</gene>
<dbReference type="PANTHER" id="PTHR47485:SF1">
    <property type="entry name" value="THYLAKOID LUMENAL 17.4 KDA PROTEIN, CHLOROPLASTIC"/>
    <property type="match status" value="1"/>
</dbReference>
<dbReference type="AlphaFoldDB" id="A0A168KJP8"/>
<dbReference type="Gene3D" id="2.160.20.80">
    <property type="entry name" value="E3 ubiquitin-protein ligase SopA"/>
    <property type="match status" value="1"/>
</dbReference>
<sequence length="208" mass="23169">MTAYNKEEIIHQLESHQLWIDTLGKEGNKLGFDEVDFCNIDIDLIKYPLDQAYLTACTFDGMNLYGKDMHSSLICSSTFITTNLENADFYKADVSYVDFTNANVKNARYAKSDCSEAIFIKADLTNAKLISCSLYLTDFREATLKNVDVSSSSFKGVLLKGAKLSGIKGLEDAFIKSINIGTPEIPILIEGEEAVQWIINNCSTDEQI</sequence>
<evidence type="ECO:0000313" key="3">
    <source>
        <dbReference type="Proteomes" id="UP000076967"/>
    </source>
</evidence>
<organism evidence="2 3">
    <name type="scientific">Paenibacillus glacialis</name>
    <dbReference type="NCBI Taxonomy" id="494026"/>
    <lineage>
        <taxon>Bacteria</taxon>
        <taxon>Bacillati</taxon>
        <taxon>Bacillota</taxon>
        <taxon>Bacilli</taxon>
        <taxon>Bacillales</taxon>
        <taxon>Paenibacillaceae</taxon>
        <taxon>Paenibacillus</taxon>
    </lineage>
</organism>
<dbReference type="Proteomes" id="UP000076967">
    <property type="component" value="Unassembled WGS sequence"/>
</dbReference>
<evidence type="ECO:0000313" key="2">
    <source>
        <dbReference type="EMBL" id="OAB42112.1"/>
    </source>
</evidence>
<dbReference type="OrthoDB" id="2844859at2"/>
<evidence type="ECO:0000256" key="1">
    <source>
        <dbReference type="ARBA" id="ARBA00022737"/>
    </source>
</evidence>
<protein>
    <recommendedName>
        <fullName evidence="4">Pentapeptide repeat-containing protein</fullName>
    </recommendedName>
</protein>
<name>A0A168KJP8_9BACL</name>
<evidence type="ECO:0008006" key="4">
    <source>
        <dbReference type="Google" id="ProtNLM"/>
    </source>
</evidence>
<proteinExistence type="predicted"/>
<dbReference type="InterPro" id="IPR001646">
    <property type="entry name" value="5peptide_repeat"/>
</dbReference>
<dbReference type="SUPFAM" id="SSF141571">
    <property type="entry name" value="Pentapeptide repeat-like"/>
    <property type="match status" value="1"/>
</dbReference>